<dbReference type="GO" id="GO:0046872">
    <property type="term" value="F:metal ion binding"/>
    <property type="evidence" value="ECO:0007669"/>
    <property type="project" value="UniProtKB-KW"/>
</dbReference>
<dbReference type="Proteomes" id="UP000034837">
    <property type="component" value="Unassembled WGS sequence"/>
</dbReference>
<keyword evidence="1" id="KW-0378">Hydrolase</keyword>
<feature type="binding site" evidence="2">
    <location>
        <position position="6"/>
    </location>
    <ligand>
        <name>a divalent metal cation</name>
        <dbReference type="ChEBI" id="CHEBI:60240"/>
        <label>1</label>
    </ligand>
</feature>
<dbReference type="GO" id="GO:0016788">
    <property type="term" value="F:hydrolase activity, acting on ester bonds"/>
    <property type="evidence" value="ECO:0007669"/>
    <property type="project" value="InterPro"/>
</dbReference>
<dbReference type="PROSITE" id="PS01091">
    <property type="entry name" value="TATD_3"/>
    <property type="match status" value="1"/>
</dbReference>
<reference evidence="3 4" key="1">
    <citation type="journal article" date="2015" name="Nature">
        <title>rRNA introns, odd ribosomes, and small enigmatic genomes across a large radiation of phyla.</title>
        <authorList>
            <person name="Brown C.T."/>
            <person name="Hug L.A."/>
            <person name="Thomas B.C."/>
            <person name="Sharon I."/>
            <person name="Castelle C.J."/>
            <person name="Singh A."/>
            <person name="Wilkins M.J."/>
            <person name="Williams K.H."/>
            <person name="Banfield J.F."/>
        </authorList>
    </citation>
    <scope>NUCLEOTIDE SEQUENCE [LARGE SCALE GENOMIC DNA]</scope>
</reference>
<dbReference type="InterPro" id="IPR032466">
    <property type="entry name" value="Metal_Hydrolase"/>
</dbReference>
<feature type="binding site" evidence="2">
    <location>
        <position position="8"/>
    </location>
    <ligand>
        <name>a divalent metal cation</name>
        <dbReference type="ChEBI" id="CHEBI:60240"/>
        <label>1</label>
    </ligand>
</feature>
<dbReference type="EMBL" id="LCDO01000009">
    <property type="protein sequence ID" value="KKS56604.1"/>
    <property type="molecule type" value="Genomic_DNA"/>
</dbReference>
<evidence type="ECO:0000256" key="1">
    <source>
        <dbReference type="ARBA" id="ARBA00022801"/>
    </source>
</evidence>
<dbReference type="PANTHER" id="PTHR46124">
    <property type="entry name" value="D-AMINOACYL-TRNA DEACYLASE"/>
    <property type="match status" value="1"/>
</dbReference>
<dbReference type="PANTHER" id="PTHR46124:SF2">
    <property type="entry name" value="D-AMINOACYL-TRNA DEACYLASE"/>
    <property type="match status" value="1"/>
</dbReference>
<dbReference type="SUPFAM" id="SSF51556">
    <property type="entry name" value="Metallo-dependent hydrolases"/>
    <property type="match status" value="1"/>
</dbReference>
<dbReference type="PATRIC" id="fig|1619039.3.peg.991"/>
<dbReference type="PIRSF" id="PIRSF005902">
    <property type="entry name" value="DNase_TatD"/>
    <property type="match status" value="1"/>
</dbReference>
<dbReference type="InterPro" id="IPR018228">
    <property type="entry name" value="DNase_TatD-rel_CS"/>
</dbReference>
<dbReference type="CDD" id="cd01310">
    <property type="entry name" value="TatD_DNAse"/>
    <property type="match status" value="1"/>
</dbReference>
<organism evidence="3 4">
    <name type="scientific">Candidatus Magasanikbacteria bacterium GW2011_GWA2_42_32</name>
    <dbReference type="NCBI Taxonomy" id="1619039"/>
    <lineage>
        <taxon>Bacteria</taxon>
        <taxon>Candidatus Magasanikiibacteriota</taxon>
    </lineage>
</organism>
<evidence type="ECO:0000313" key="4">
    <source>
        <dbReference type="Proteomes" id="UP000034837"/>
    </source>
</evidence>
<gene>
    <name evidence="3" type="ORF">UV20_C0009G0083</name>
</gene>
<protein>
    <submittedName>
        <fullName evidence="3">Sec-independent protein translocase protein</fullName>
    </submittedName>
</protein>
<dbReference type="InterPro" id="IPR001130">
    <property type="entry name" value="TatD-like"/>
</dbReference>
<feature type="binding site" evidence="2">
    <location>
        <position position="104"/>
    </location>
    <ligand>
        <name>a divalent metal cation</name>
        <dbReference type="ChEBI" id="CHEBI:60240"/>
        <label>1</label>
    </ligand>
</feature>
<dbReference type="Gene3D" id="3.20.20.140">
    <property type="entry name" value="Metal-dependent hydrolases"/>
    <property type="match status" value="1"/>
</dbReference>
<dbReference type="Pfam" id="PF01026">
    <property type="entry name" value="TatD_DNase"/>
    <property type="match status" value="1"/>
</dbReference>
<evidence type="ECO:0000256" key="2">
    <source>
        <dbReference type="PIRSR" id="PIRSR005902-1"/>
    </source>
</evidence>
<accession>A0A0G1A6P9</accession>
<feature type="binding site" evidence="2">
    <location>
        <position position="146"/>
    </location>
    <ligand>
        <name>a divalent metal cation</name>
        <dbReference type="ChEBI" id="CHEBI:60240"/>
        <label>2</label>
    </ligand>
</feature>
<feature type="binding site" evidence="2">
    <location>
        <position position="174"/>
    </location>
    <ligand>
        <name>a divalent metal cation</name>
        <dbReference type="ChEBI" id="CHEBI:60240"/>
        <label>2</label>
    </ligand>
</feature>
<evidence type="ECO:0000313" key="3">
    <source>
        <dbReference type="EMBL" id="KKS56604.1"/>
    </source>
</evidence>
<sequence>MLIDSHCHVQFNAYKNDAEEVIRRSLEREVKMIVVGSQASTSERAVEYAKKCDGLWAVIGLHPVHLTSQEVDEEEINFHSREEKFNYNFYKNLATDEKVVGIGEAGLDFFHLPKNLTLAEVIKIQTEAFEAQAELATELNLPIAIHCRDAHQALLPILQKFCKNGRLQNRGVAHCFTGNWFEAKGYLDLGFYIGFTGVITFPAKKTNPQQQLNLIEVVKNTPLDMILVETDSPYLAPQEHRGKLFSKIKIS</sequence>
<dbReference type="AlphaFoldDB" id="A0A0G1A6P9"/>
<feature type="binding site" evidence="2">
    <location>
        <position position="231"/>
    </location>
    <ligand>
        <name>a divalent metal cation</name>
        <dbReference type="ChEBI" id="CHEBI:60240"/>
        <label>1</label>
    </ligand>
</feature>
<name>A0A0G1A6P9_9BACT</name>
<proteinExistence type="predicted"/>
<keyword evidence="2" id="KW-0479">Metal-binding</keyword>
<comment type="caution">
    <text evidence="3">The sequence shown here is derived from an EMBL/GenBank/DDBJ whole genome shotgun (WGS) entry which is preliminary data.</text>
</comment>